<dbReference type="Gene3D" id="3.40.640.10">
    <property type="entry name" value="Type I PLP-dependent aspartate aminotransferase-like (Major domain)"/>
    <property type="match status" value="1"/>
</dbReference>
<evidence type="ECO:0000313" key="1">
    <source>
        <dbReference type="EMBL" id="CKS38983.1"/>
    </source>
</evidence>
<sequence length="44" mass="4539">MPGRFTMASYRGRALGSIGDLGALSFHETKNVISGEGGALLVNS</sequence>
<dbReference type="Pfam" id="PF01041">
    <property type="entry name" value="DegT_DnrJ_EryC1"/>
    <property type="match status" value="1"/>
</dbReference>
<organism evidence="1 2">
    <name type="scientific">Mycobacterium tuberculosis</name>
    <dbReference type="NCBI Taxonomy" id="1773"/>
    <lineage>
        <taxon>Bacteria</taxon>
        <taxon>Bacillati</taxon>
        <taxon>Actinomycetota</taxon>
        <taxon>Actinomycetes</taxon>
        <taxon>Mycobacteriales</taxon>
        <taxon>Mycobacteriaceae</taxon>
        <taxon>Mycobacterium</taxon>
        <taxon>Mycobacterium tuberculosis complex</taxon>
    </lineage>
</organism>
<proteinExistence type="predicted"/>
<accession>A0A655AC85</accession>
<dbReference type="InterPro" id="IPR015421">
    <property type="entry name" value="PyrdxlP-dep_Trfase_major"/>
</dbReference>
<gene>
    <name evidence="1" type="ORF">ERS027646_01769</name>
</gene>
<dbReference type="Proteomes" id="UP000048948">
    <property type="component" value="Unassembled WGS sequence"/>
</dbReference>
<dbReference type="InterPro" id="IPR000653">
    <property type="entry name" value="DegT/StrS_aminotransferase"/>
</dbReference>
<dbReference type="EMBL" id="CNGE01000282">
    <property type="protein sequence ID" value="CKS38983.1"/>
    <property type="molecule type" value="Genomic_DNA"/>
</dbReference>
<name>A0A655AC85_MYCTX</name>
<dbReference type="AlphaFoldDB" id="A0A655AC85"/>
<evidence type="ECO:0000313" key="2">
    <source>
        <dbReference type="Proteomes" id="UP000048948"/>
    </source>
</evidence>
<protein>
    <submittedName>
        <fullName evidence="1">TDP-4-oxo-6-deoxy-D-glucose transaminase</fullName>
    </submittedName>
</protein>
<reference evidence="1 2" key="1">
    <citation type="submission" date="2015-03" db="EMBL/GenBank/DDBJ databases">
        <authorList>
            <consortium name="Pathogen Informatics"/>
        </authorList>
    </citation>
    <scope>NUCLEOTIDE SEQUENCE [LARGE SCALE GENOMIC DNA]</scope>
    <source>
        <strain evidence="1 2">Bir 172</strain>
    </source>
</reference>
<dbReference type="SUPFAM" id="SSF53383">
    <property type="entry name" value="PLP-dependent transferases"/>
    <property type="match status" value="1"/>
</dbReference>
<dbReference type="InterPro" id="IPR015424">
    <property type="entry name" value="PyrdxlP-dep_Trfase"/>
</dbReference>